<reference evidence="1 2" key="1">
    <citation type="journal article" date="2009" name="PLoS Genet.">
        <title>Genomic analysis of the basal lineage fungus Rhizopus oryzae reveals a whole-genome duplication.</title>
        <authorList>
            <person name="Ma L.-J."/>
            <person name="Ibrahim A.S."/>
            <person name="Skory C."/>
            <person name="Grabherr M.G."/>
            <person name="Burger G."/>
            <person name="Butler M."/>
            <person name="Elias M."/>
            <person name="Idnurm A."/>
            <person name="Lang B.F."/>
            <person name="Sone T."/>
            <person name="Abe A."/>
            <person name="Calvo S.E."/>
            <person name="Corrochano L.M."/>
            <person name="Engels R."/>
            <person name="Fu J."/>
            <person name="Hansberg W."/>
            <person name="Kim J.-M."/>
            <person name="Kodira C.D."/>
            <person name="Koehrsen M.J."/>
            <person name="Liu B."/>
            <person name="Miranda-Saavedra D."/>
            <person name="O'Leary S."/>
            <person name="Ortiz-Castellanos L."/>
            <person name="Poulter R."/>
            <person name="Rodriguez-Romero J."/>
            <person name="Ruiz-Herrera J."/>
            <person name="Shen Y.-Q."/>
            <person name="Zeng Q."/>
            <person name="Galagan J."/>
            <person name="Birren B.W."/>
            <person name="Cuomo C.A."/>
            <person name="Wickes B.L."/>
        </authorList>
    </citation>
    <scope>NUCLEOTIDE SEQUENCE [LARGE SCALE GENOMIC DNA]</scope>
    <source>
        <strain evidence="2">RA 99-880 / ATCC MYA-4621 / FGSC 9543 / NRRL 43880</strain>
    </source>
</reference>
<dbReference type="GeneID" id="93613497"/>
<dbReference type="RefSeq" id="XP_067517217.1">
    <property type="nucleotide sequence ID" value="XM_067661116.1"/>
</dbReference>
<dbReference type="Proteomes" id="UP000009138">
    <property type="component" value="Unassembled WGS sequence"/>
</dbReference>
<dbReference type="InParanoid" id="I1C041"/>
<evidence type="ECO:0000313" key="2">
    <source>
        <dbReference type="Proteomes" id="UP000009138"/>
    </source>
</evidence>
<name>I1C041_RHIO9</name>
<dbReference type="AlphaFoldDB" id="I1C041"/>
<keyword evidence="2" id="KW-1185">Reference proteome</keyword>
<dbReference type="EMBL" id="CH476735">
    <property type="protein sequence ID" value="EIE81821.1"/>
    <property type="molecule type" value="Genomic_DNA"/>
</dbReference>
<organism evidence="1 2">
    <name type="scientific">Rhizopus delemar (strain RA 99-880 / ATCC MYA-4621 / FGSC 9543 / NRRL 43880)</name>
    <name type="common">Mucormycosis agent</name>
    <name type="synonym">Rhizopus arrhizus var. delemar</name>
    <dbReference type="NCBI Taxonomy" id="246409"/>
    <lineage>
        <taxon>Eukaryota</taxon>
        <taxon>Fungi</taxon>
        <taxon>Fungi incertae sedis</taxon>
        <taxon>Mucoromycota</taxon>
        <taxon>Mucoromycotina</taxon>
        <taxon>Mucoromycetes</taxon>
        <taxon>Mucorales</taxon>
        <taxon>Mucorineae</taxon>
        <taxon>Rhizopodaceae</taxon>
        <taxon>Rhizopus</taxon>
    </lineage>
</organism>
<dbReference type="VEuPathDB" id="FungiDB:RO3G_06526"/>
<sequence>MLKVSKILSVLSSPYIQANITSGTIFLNIKILSSLSLSLNLLSKPDMEALSQNVDWFALIYCTFYKSQ</sequence>
<accession>I1C041</accession>
<gene>
    <name evidence="1" type="ORF">RO3G_06526</name>
</gene>
<evidence type="ECO:0000313" key="1">
    <source>
        <dbReference type="EMBL" id="EIE81821.1"/>
    </source>
</evidence>
<protein>
    <submittedName>
        <fullName evidence="1">Uncharacterized protein</fullName>
    </submittedName>
</protein>
<proteinExistence type="predicted"/>